<sequence>MWSGAGAQATGGAGPQAGVALATATSFSPWLYNSASATANYSGPLVRSATANGATFTYEGGPVDSHVFAQASAGDVRALNAPTPAGNANVVVHTAAAPDAATTATLLAANERVAAALNGGPVWALASVETEAGNFDRTEASFAYTFDPTVDSGHLWLGLLEGGVGGTLTVTGGDKTLFEQTFLTPDDYLANFDRPFDLGDLSGLIGSDGLLNIAVAFSGAFDTQFLFGQSLASADVPEPAAPSLLLAGLTGMWLARRRLAGGTHQRSGSTR</sequence>
<evidence type="ECO:0008006" key="3">
    <source>
        <dbReference type="Google" id="ProtNLM"/>
    </source>
</evidence>
<dbReference type="InParanoid" id="B9TPR8"/>
<organism evidence="1 2">
    <name type="scientific">Ricinus communis</name>
    <name type="common">Castor bean</name>
    <dbReference type="NCBI Taxonomy" id="3988"/>
    <lineage>
        <taxon>Eukaryota</taxon>
        <taxon>Viridiplantae</taxon>
        <taxon>Streptophyta</taxon>
        <taxon>Embryophyta</taxon>
        <taxon>Tracheophyta</taxon>
        <taxon>Spermatophyta</taxon>
        <taxon>Magnoliopsida</taxon>
        <taxon>eudicotyledons</taxon>
        <taxon>Gunneridae</taxon>
        <taxon>Pentapetalae</taxon>
        <taxon>rosids</taxon>
        <taxon>fabids</taxon>
        <taxon>Malpighiales</taxon>
        <taxon>Euphorbiaceae</taxon>
        <taxon>Acalyphoideae</taxon>
        <taxon>Acalypheae</taxon>
        <taxon>Ricinus</taxon>
    </lineage>
</organism>
<keyword evidence="2" id="KW-1185">Reference proteome</keyword>
<gene>
    <name evidence="1" type="ORF">RCOM_2087190</name>
</gene>
<dbReference type="EMBL" id="EQ996653">
    <property type="protein sequence ID" value="EEF22146.1"/>
    <property type="molecule type" value="Genomic_DNA"/>
</dbReference>
<dbReference type="AlphaFoldDB" id="B9TPR8"/>
<dbReference type="InterPro" id="IPR013424">
    <property type="entry name" value="Ice-binding_C"/>
</dbReference>
<evidence type="ECO:0000313" key="1">
    <source>
        <dbReference type="EMBL" id="EEF22146.1"/>
    </source>
</evidence>
<evidence type="ECO:0000313" key="2">
    <source>
        <dbReference type="Proteomes" id="UP000008311"/>
    </source>
</evidence>
<protein>
    <recommendedName>
        <fullName evidence="3">PEP-CTERM protein-sorting domain-containing protein</fullName>
    </recommendedName>
</protein>
<reference evidence="2" key="1">
    <citation type="journal article" date="2010" name="Nat. Biotechnol.">
        <title>Draft genome sequence of the oilseed species Ricinus communis.</title>
        <authorList>
            <person name="Chan A.P."/>
            <person name="Crabtree J."/>
            <person name="Zhao Q."/>
            <person name="Lorenzi H."/>
            <person name="Orvis J."/>
            <person name="Puiu D."/>
            <person name="Melake-Berhan A."/>
            <person name="Jones K.M."/>
            <person name="Redman J."/>
            <person name="Chen G."/>
            <person name="Cahoon E.B."/>
            <person name="Gedil M."/>
            <person name="Stanke M."/>
            <person name="Haas B.J."/>
            <person name="Wortman J.R."/>
            <person name="Fraser-Liggett C.M."/>
            <person name="Ravel J."/>
            <person name="Rabinowicz P.D."/>
        </authorList>
    </citation>
    <scope>NUCLEOTIDE SEQUENCE [LARGE SCALE GENOMIC DNA]</scope>
    <source>
        <strain evidence="2">cv. Hale</strain>
    </source>
</reference>
<dbReference type="Proteomes" id="UP000008311">
    <property type="component" value="Unassembled WGS sequence"/>
</dbReference>
<name>B9TPR8_RICCO</name>
<proteinExistence type="predicted"/>
<accession>B9TPR8</accession>
<dbReference type="NCBIfam" id="TIGR02595">
    <property type="entry name" value="PEP_CTERM"/>
    <property type="match status" value="1"/>
</dbReference>